<evidence type="ECO:0000256" key="3">
    <source>
        <dbReference type="ARBA" id="ARBA00022723"/>
    </source>
</evidence>
<evidence type="ECO:0000256" key="6">
    <source>
        <dbReference type="ARBA" id="ARBA00023015"/>
    </source>
</evidence>
<name>A0A811RXX9_9POAL</name>
<dbReference type="InterPro" id="IPR048538">
    <property type="entry name" value="Rrn7_cyclin_C"/>
</dbReference>
<keyword evidence="7" id="KW-0238">DNA-binding</keyword>
<feature type="compositionally biased region" description="Basic and acidic residues" evidence="10">
    <location>
        <begin position="425"/>
        <end position="444"/>
    </location>
</feature>
<keyword evidence="8" id="KW-0804">Transcription</keyword>
<protein>
    <recommendedName>
        <fullName evidence="15">TATA box-binding protein-associated factor RNA polymerase I subunit B</fullName>
    </recommendedName>
</protein>
<organism evidence="13 14">
    <name type="scientific">Miscanthus lutarioriparius</name>
    <dbReference type="NCBI Taxonomy" id="422564"/>
    <lineage>
        <taxon>Eukaryota</taxon>
        <taxon>Viridiplantae</taxon>
        <taxon>Streptophyta</taxon>
        <taxon>Embryophyta</taxon>
        <taxon>Tracheophyta</taxon>
        <taxon>Spermatophyta</taxon>
        <taxon>Magnoliopsida</taxon>
        <taxon>Liliopsida</taxon>
        <taxon>Poales</taxon>
        <taxon>Poaceae</taxon>
        <taxon>PACMAD clade</taxon>
        <taxon>Panicoideae</taxon>
        <taxon>Andropogonodae</taxon>
        <taxon>Andropogoneae</taxon>
        <taxon>Saccharinae</taxon>
        <taxon>Miscanthus</taxon>
    </lineage>
</organism>
<keyword evidence="9" id="KW-0539">Nucleus</keyword>
<dbReference type="PANTHER" id="PTHR31576:SF2">
    <property type="entry name" value="TATA BOX-BINDING PROTEIN-ASSOCIATED FACTOR RNA POLYMERASE I SUBUNIT B"/>
    <property type="match status" value="1"/>
</dbReference>
<comment type="subcellular location">
    <subcellularLocation>
        <location evidence="1">Nucleus</location>
        <location evidence="1">Nucleolus</location>
    </subcellularLocation>
</comment>
<keyword evidence="4" id="KW-0863">Zinc-finger</keyword>
<evidence type="ECO:0000256" key="5">
    <source>
        <dbReference type="ARBA" id="ARBA00022833"/>
    </source>
</evidence>
<evidence type="ECO:0000256" key="9">
    <source>
        <dbReference type="ARBA" id="ARBA00023242"/>
    </source>
</evidence>
<evidence type="ECO:0000256" key="10">
    <source>
        <dbReference type="SAM" id="MobiDB-lite"/>
    </source>
</evidence>
<keyword evidence="5" id="KW-0862">Zinc</keyword>
<dbReference type="Proteomes" id="UP000604825">
    <property type="component" value="Unassembled WGS sequence"/>
</dbReference>
<evidence type="ECO:0008006" key="15">
    <source>
        <dbReference type="Google" id="ProtNLM"/>
    </source>
</evidence>
<dbReference type="Pfam" id="PF20645">
    <property type="entry name" value="Rrn7_cyclin_C"/>
    <property type="match status" value="1"/>
</dbReference>
<comment type="similarity">
    <text evidence="2">Belongs to the RRN7/TAF1B family.</text>
</comment>
<keyword evidence="6" id="KW-0805">Transcription regulation</keyword>
<evidence type="ECO:0000256" key="4">
    <source>
        <dbReference type="ARBA" id="ARBA00022771"/>
    </source>
</evidence>
<evidence type="ECO:0000313" key="14">
    <source>
        <dbReference type="Proteomes" id="UP000604825"/>
    </source>
</evidence>
<feature type="region of interest" description="Disordered" evidence="10">
    <location>
        <begin position="1"/>
        <end position="21"/>
    </location>
</feature>
<evidence type="ECO:0000256" key="7">
    <source>
        <dbReference type="ARBA" id="ARBA00023125"/>
    </source>
</evidence>
<evidence type="ECO:0000256" key="8">
    <source>
        <dbReference type="ARBA" id="ARBA00023163"/>
    </source>
</evidence>
<dbReference type="GO" id="GO:0001164">
    <property type="term" value="F:RNA polymerase I core promoter sequence-specific DNA binding"/>
    <property type="evidence" value="ECO:0007669"/>
    <property type="project" value="InterPro"/>
</dbReference>
<evidence type="ECO:0000259" key="11">
    <source>
        <dbReference type="Pfam" id="PF20644"/>
    </source>
</evidence>
<dbReference type="EMBL" id="CAJGYO010000017">
    <property type="protein sequence ID" value="CAD6334129.1"/>
    <property type="molecule type" value="Genomic_DNA"/>
</dbReference>
<feature type="domain" description="Rrn7/TAF1B C-terminal cyclin" evidence="12">
    <location>
        <begin position="329"/>
        <end position="418"/>
    </location>
</feature>
<accession>A0A811RXX9</accession>
<proteinExistence type="inferred from homology"/>
<comment type="caution">
    <text evidence="13">The sequence shown here is derived from an EMBL/GenBank/DDBJ whole genome shotgun (WGS) entry which is preliminary data.</text>
</comment>
<dbReference type="AlphaFoldDB" id="A0A811RXX9"/>
<dbReference type="PANTHER" id="PTHR31576">
    <property type="entry name" value="TATA BOX-BINDING PROTEIN-ASSOCIATED FACTOR RNA POLYMERASE I SUBUNIT B"/>
    <property type="match status" value="1"/>
</dbReference>
<evidence type="ECO:0000313" key="13">
    <source>
        <dbReference type="EMBL" id="CAD6334129.1"/>
    </source>
</evidence>
<gene>
    <name evidence="13" type="ORF">NCGR_LOCUS58227</name>
</gene>
<evidence type="ECO:0000256" key="1">
    <source>
        <dbReference type="ARBA" id="ARBA00004604"/>
    </source>
</evidence>
<keyword evidence="3" id="KW-0479">Metal-binding</keyword>
<dbReference type="OrthoDB" id="10069252at2759"/>
<dbReference type="GO" id="GO:0042790">
    <property type="term" value="P:nucleolar large rRNA transcription by RNA polymerase I"/>
    <property type="evidence" value="ECO:0007669"/>
    <property type="project" value="TreeGrafter"/>
</dbReference>
<sequence>MLCQSLASPGENMDYNLGGTSPDPYSGGGGSIHLVCDHCGTSDNYNTDDADDGQFTCRTCSAVHTTQATAADPHDFPVTGNISVRRVATQPTPKLGARTPVPYPRTPQAAPVPAAAAFDDFTELSEPRDFAPGSGTWGEPEDLAVRVRWRYVCGLQVILQRQMEVLVERHQVGAFVCAVAGIVWVRWVAASRVFDGIWARQVLEDHKAAGRENCSGSGDNKKPDEVKYESDDDMLLQRKDRRKVEFAFLRSLRMMLPVYSTLAVCFLACHIAREAILPSDIYRWAMEGNIPYVAAFTEVDRFLGSSFQDCPLDARLFRPVRVIGAWQLEAAAGSIAQKVGLRLPSVNFYAIAQRCLKDLLLPIDRILPHACRIYEWAMPAELWLSSNPARVPTRVCVMAILIVALRLLYNINGQGIWEKICEEGRNPSESHHDTNSSTSRKLEDSNSEEFGTRELLCAIAAAYDKINTTHDYSSDLRSYLKYCKEVIFTGITFPDEENHLIEIFWDMYKAREDDNPKDHVKSQSHSVEDIPITNEVKKRYRDGAFVEASFFSASSGHDAMQMLKSEMQDHGFHYMPPRKPRKSDGYLRYRRKRLSGGFIYVAHADYYMLLRAFAKLAEIDIRIMHISVLKLERRLACIEERIERSLNTLQNFSTGTGDELRSVSD</sequence>
<feature type="region of interest" description="Disordered" evidence="10">
    <location>
        <begin position="425"/>
        <end position="446"/>
    </location>
</feature>
<dbReference type="InterPro" id="IPR048540">
    <property type="entry name" value="Rrn7_cyclin_N"/>
</dbReference>
<keyword evidence="14" id="KW-1185">Reference proteome</keyword>
<dbReference type="GO" id="GO:0008270">
    <property type="term" value="F:zinc ion binding"/>
    <property type="evidence" value="ECO:0007669"/>
    <property type="project" value="UniProtKB-KW"/>
</dbReference>
<dbReference type="GO" id="GO:0070860">
    <property type="term" value="C:RNA polymerase I core factor complex"/>
    <property type="evidence" value="ECO:0007669"/>
    <property type="project" value="InterPro"/>
</dbReference>
<evidence type="ECO:0000259" key="12">
    <source>
        <dbReference type="Pfam" id="PF20645"/>
    </source>
</evidence>
<dbReference type="InterPro" id="IPR033599">
    <property type="entry name" value="TAF1B/Rrn7"/>
</dbReference>
<feature type="domain" description="Rrn7/TAF1B N-terminal cyclin" evidence="11">
    <location>
        <begin position="155"/>
        <end position="297"/>
    </location>
</feature>
<reference evidence="13" key="1">
    <citation type="submission" date="2020-10" db="EMBL/GenBank/DDBJ databases">
        <authorList>
            <person name="Han B."/>
            <person name="Lu T."/>
            <person name="Zhao Q."/>
            <person name="Huang X."/>
            <person name="Zhao Y."/>
        </authorList>
    </citation>
    <scope>NUCLEOTIDE SEQUENCE</scope>
</reference>
<evidence type="ECO:0000256" key="2">
    <source>
        <dbReference type="ARBA" id="ARBA00006899"/>
    </source>
</evidence>
<dbReference type="Pfam" id="PF20644">
    <property type="entry name" value="Rrn7_cyclin_N"/>
    <property type="match status" value="1"/>
</dbReference>